<accession>A0A2P2Q5P5</accession>
<sequence length="71" mass="8014">MTQSTFRTSDSVCGTSELNRFETDRQRIRVLMSETALNIRRIRESGRRPKPSISNVVIQSTSALVILSDNS</sequence>
<dbReference type="EMBL" id="GGEC01081792">
    <property type="protein sequence ID" value="MBX62276.1"/>
    <property type="molecule type" value="Transcribed_RNA"/>
</dbReference>
<protein>
    <submittedName>
        <fullName evidence="1">Uncharacterized protein</fullName>
    </submittedName>
</protein>
<reference evidence="1" key="1">
    <citation type="submission" date="2018-02" db="EMBL/GenBank/DDBJ databases">
        <title>Rhizophora mucronata_Transcriptome.</title>
        <authorList>
            <person name="Meera S.P."/>
            <person name="Sreeshan A."/>
            <person name="Augustine A."/>
        </authorList>
    </citation>
    <scope>NUCLEOTIDE SEQUENCE</scope>
    <source>
        <tissue evidence="1">Leaf</tissue>
    </source>
</reference>
<evidence type="ECO:0000313" key="1">
    <source>
        <dbReference type="EMBL" id="MBX62276.1"/>
    </source>
</evidence>
<organism evidence="1">
    <name type="scientific">Rhizophora mucronata</name>
    <name type="common">Asiatic mangrove</name>
    <dbReference type="NCBI Taxonomy" id="61149"/>
    <lineage>
        <taxon>Eukaryota</taxon>
        <taxon>Viridiplantae</taxon>
        <taxon>Streptophyta</taxon>
        <taxon>Embryophyta</taxon>
        <taxon>Tracheophyta</taxon>
        <taxon>Spermatophyta</taxon>
        <taxon>Magnoliopsida</taxon>
        <taxon>eudicotyledons</taxon>
        <taxon>Gunneridae</taxon>
        <taxon>Pentapetalae</taxon>
        <taxon>rosids</taxon>
        <taxon>fabids</taxon>
        <taxon>Malpighiales</taxon>
        <taxon>Rhizophoraceae</taxon>
        <taxon>Rhizophora</taxon>
    </lineage>
</organism>
<dbReference type="AlphaFoldDB" id="A0A2P2Q5P5"/>
<proteinExistence type="predicted"/>
<name>A0A2P2Q5P5_RHIMU</name>